<dbReference type="Pfam" id="PF00069">
    <property type="entry name" value="Pkinase"/>
    <property type="match status" value="1"/>
</dbReference>
<dbReference type="PROSITE" id="PS50011">
    <property type="entry name" value="PROTEIN_KINASE_DOM"/>
    <property type="match status" value="1"/>
</dbReference>
<evidence type="ECO:0000259" key="1">
    <source>
        <dbReference type="PROSITE" id="PS50011"/>
    </source>
</evidence>
<dbReference type="SUPFAM" id="SSF56112">
    <property type="entry name" value="Protein kinase-like (PK-like)"/>
    <property type="match status" value="1"/>
</dbReference>
<dbReference type="InterPro" id="IPR008271">
    <property type="entry name" value="Ser/Thr_kinase_AS"/>
</dbReference>
<dbReference type="SMART" id="SM00220">
    <property type="entry name" value="S_TKc"/>
    <property type="match status" value="1"/>
</dbReference>
<dbReference type="GO" id="GO:0044773">
    <property type="term" value="P:mitotic DNA damage checkpoint signaling"/>
    <property type="evidence" value="ECO:0007669"/>
    <property type="project" value="TreeGrafter"/>
</dbReference>
<protein>
    <recommendedName>
        <fullName evidence="1">Protein kinase domain-containing protein</fullName>
    </recommendedName>
</protein>
<dbReference type="EMBL" id="NKCI01000001">
    <property type="protein sequence ID" value="RSL73897.1"/>
    <property type="molecule type" value="Genomic_DNA"/>
</dbReference>
<dbReference type="GO" id="GO:0004674">
    <property type="term" value="F:protein serine/threonine kinase activity"/>
    <property type="evidence" value="ECO:0007669"/>
    <property type="project" value="TreeGrafter"/>
</dbReference>
<dbReference type="InterPro" id="IPR011009">
    <property type="entry name" value="Kinase-like_dom_sf"/>
</dbReference>
<name>A0A428R8R0_9HYPO</name>
<evidence type="ECO:0000313" key="3">
    <source>
        <dbReference type="Proteomes" id="UP000288168"/>
    </source>
</evidence>
<dbReference type="CDD" id="cd00180">
    <property type="entry name" value="PKc"/>
    <property type="match status" value="1"/>
</dbReference>
<dbReference type="InterPro" id="IPR000719">
    <property type="entry name" value="Prot_kinase_dom"/>
</dbReference>
<dbReference type="PROSITE" id="PS00108">
    <property type="entry name" value="PROTEIN_KINASE_ST"/>
    <property type="match status" value="1"/>
</dbReference>
<gene>
    <name evidence="2" type="ORF">CEP54_000104</name>
</gene>
<dbReference type="Gene3D" id="1.10.510.10">
    <property type="entry name" value="Transferase(Phosphotransferase) domain 1"/>
    <property type="match status" value="1"/>
</dbReference>
<dbReference type="GO" id="GO:0005634">
    <property type="term" value="C:nucleus"/>
    <property type="evidence" value="ECO:0007669"/>
    <property type="project" value="TreeGrafter"/>
</dbReference>
<proteinExistence type="predicted"/>
<sequence length="465" mass="52346">METVRRLQKFRSDLQGVLDLDQLVAADQADLKEHLLKVKRGLIKFLILEEFLARNPETGRVGGLNALFASKFILQDDGRAGSIFESLGPDGAQRILSGVQRMMNAIGPDLSIDEAIQLLHKDQDDIQALFSHTNARIHPRYVRKYQKIEDTAYKQNVTAGVTKGSFAFVHRVQHKDTGEILAMKTFFKGGDRTQILYEIGVLEVCDHPNIPNLVEALSVPTEDEDEDEDETINIVMSPWAPFTLHEFLGSSEEKRRTRCSWFLPDSPESEMCIYQIMQQLADAVAYLHRLSIKHKDIKPENILLYKPGFSPPHAIVADVGVSKVLVKNGSTNYIDSSYQYLAPEQVAEKDSSLPADVWQLGCCFALLLAVSKAGTLGHMRLWNSFCCSKEHRSCQIAREHGHFMKSFREIYLLRSRADHVAYSLVSRMLNPVHEARIDIEGVLASVESLVRLASQEEARRAIMAG</sequence>
<organism evidence="2 3">
    <name type="scientific">Fusarium duplospermum</name>
    <dbReference type="NCBI Taxonomy" id="1325734"/>
    <lineage>
        <taxon>Eukaryota</taxon>
        <taxon>Fungi</taxon>
        <taxon>Dikarya</taxon>
        <taxon>Ascomycota</taxon>
        <taxon>Pezizomycotina</taxon>
        <taxon>Sordariomycetes</taxon>
        <taxon>Hypocreomycetidae</taxon>
        <taxon>Hypocreales</taxon>
        <taxon>Nectriaceae</taxon>
        <taxon>Fusarium</taxon>
        <taxon>Fusarium solani species complex</taxon>
    </lineage>
</organism>
<accession>A0A428R8R0</accession>
<feature type="domain" description="Protein kinase" evidence="1">
    <location>
        <begin position="155"/>
        <end position="450"/>
    </location>
</feature>
<evidence type="ECO:0000313" key="2">
    <source>
        <dbReference type="EMBL" id="RSL73897.1"/>
    </source>
</evidence>
<dbReference type="PANTHER" id="PTHR44167:SF24">
    <property type="entry name" value="SERINE_THREONINE-PROTEIN KINASE CHK2"/>
    <property type="match status" value="1"/>
</dbReference>
<dbReference type="Gene3D" id="3.30.200.20">
    <property type="entry name" value="Phosphorylase Kinase, domain 1"/>
    <property type="match status" value="1"/>
</dbReference>
<dbReference type="GO" id="GO:0005524">
    <property type="term" value="F:ATP binding"/>
    <property type="evidence" value="ECO:0007669"/>
    <property type="project" value="InterPro"/>
</dbReference>
<keyword evidence="3" id="KW-1185">Reference proteome</keyword>
<comment type="caution">
    <text evidence="2">The sequence shown here is derived from an EMBL/GenBank/DDBJ whole genome shotgun (WGS) entry which is preliminary data.</text>
</comment>
<reference evidence="2 3" key="1">
    <citation type="submission" date="2017-06" db="EMBL/GenBank/DDBJ databases">
        <title>Comparative genomic analysis of Ambrosia Fusariam Clade fungi.</title>
        <authorList>
            <person name="Stajich J.E."/>
            <person name="Carrillo J."/>
            <person name="Kijimoto T."/>
            <person name="Eskalen A."/>
            <person name="O'Donnell K."/>
            <person name="Kasson M."/>
        </authorList>
    </citation>
    <scope>NUCLEOTIDE SEQUENCE [LARGE SCALE GENOMIC DNA]</scope>
    <source>
        <strain evidence="2 3">NRRL62584</strain>
    </source>
</reference>
<dbReference type="Proteomes" id="UP000288168">
    <property type="component" value="Unassembled WGS sequence"/>
</dbReference>
<dbReference type="PANTHER" id="PTHR44167">
    <property type="entry name" value="OVARIAN-SPECIFIC SERINE/THREONINE-PROTEIN KINASE LOK-RELATED"/>
    <property type="match status" value="1"/>
</dbReference>
<dbReference type="AlphaFoldDB" id="A0A428R8R0"/>
<dbReference type="OrthoDB" id="248923at2759"/>